<keyword evidence="4" id="KW-1185">Reference proteome</keyword>
<accession>A0AAW1ULQ7</accession>
<evidence type="ECO:0000313" key="4">
    <source>
        <dbReference type="Proteomes" id="UP001431783"/>
    </source>
</evidence>
<proteinExistence type="predicted"/>
<dbReference type="Proteomes" id="UP001431783">
    <property type="component" value="Unassembled WGS sequence"/>
</dbReference>
<comment type="caution">
    <text evidence="3">The sequence shown here is derived from an EMBL/GenBank/DDBJ whole genome shotgun (WGS) entry which is preliminary data.</text>
</comment>
<feature type="coiled-coil region" evidence="1">
    <location>
        <begin position="56"/>
        <end position="87"/>
    </location>
</feature>
<sequence length="196" mass="23405">MKRCESKNEKDLKQLKNMELKKPKNTRSEKLKAQENSRNSEDTNSDSEESSSFERIRELFKKTEEMKEIAKEKNQEVESQFENLRERLNGSSLFLNQMKSSIENLRFSYQRKMMEQNDQDFENYLKNKEKFKSKEEINSYMDQLKEKIQNLQTKPKVSEFEENEPKDYQSALKDVVKNLKIIDDGLYSSGKHFGKE</sequence>
<reference evidence="3 4" key="1">
    <citation type="submission" date="2023-03" db="EMBL/GenBank/DDBJ databases">
        <title>Genome insight into feeding habits of ladybird beetles.</title>
        <authorList>
            <person name="Li H.-S."/>
            <person name="Huang Y.-H."/>
            <person name="Pang H."/>
        </authorList>
    </citation>
    <scope>NUCLEOTIDE SEQUENCE [LARGE SCALE GENOMIC DNA]</scope>
    <source>
        <strain evidence="3">SYSU_2023b</strain>
        <tissue evidence="3">Whole body</tissue>
    </source>
</reference>
<gene>
    <name evidence="3" type="ORF">WA026_019665</name>
</gene>
<dbReference type="AlphaFoldDB" id="A0AAW1ULQ7"/>
<feature type="region of interest" description="Disordered" evidence="2">
    <location>
        <begin position="1"/>
        <end position="54"/>
    </location>
</feature>
<protein>
    <submittedName>
        <fullName evidence="3">Uncharacterized protein</fullName>
    </submittedName>
</protein>
<name>A0AAW1ULQ7_9CUCU</name>
<evidence type="ECO:0000313" key="3">
    <source>
        <dbReference type="EMBL" id="KAK9882148.1"/>
    </source>
</evidence>
<feature type="compositionally biased region" description="Basic and acidic residues" evidence="2">
    <location>
        <begin position="1"/>
        <end position="41"/>
    </location>
</feature>
<dbReference type="EMBL" id="JARQZJ010000073">
    <property type="protein sequence ID" value="KAK9882148.1"/>
    <property type="molecule type" value="Genomic_DNA"/>
</dbReference>
<keyword evidence="1" id="KW-0175">Coiled coil</keyword>
<evidence type="ECO:0000256" key="2">
    <source>
        <dbReference type="SAM" id="MobiDB-lite"/>
    </source>
</evidence>
<organism evidence="3 4">
    <name type="scientific">Henosepilachna vigintioctopunctata</name>
    <dbReference type="NCBI Taxonomy" id="420089"/>
    <lineage>
        <taxon>Eukaryota</taxon>
        <taxon>Metazoa</taxon>
        <taxon>Ecdysozoa</taxon>
        <taxon>Arthropoda</taxon>
        <taxon>Hexapoda</taxon>
        <taxon>Insecta</taxon>
        <taxon>Pterygota</taxon>
        <taxon>Neoptera</taxon>
        <taxon>Endopterygota</taxon>
        <taxon>Coleoptera</taxon>
        <taxon>Polyphaga</taxon>
        <taxon>Cucujiformia</taxon>
        <taxon>Coccinelloidea</taxon>
        <taxon>Coccinellidae</taxon>
        <taxon>Epilachninae</taxon>
        <taxon>Epilachnini</taxon>
        <taxon>Henosepilachna</taxon>
    </lineage>
</organism>
<evidence type="ECO:0000256" key="1">
    <source>
        <dbReference type="SAM" id="Coils"/>
    </source>
</evidence>